<protein>
    <submittedName>
        <fullName evidence="4">Uncharacterized protein</fullName>
    </submittedName>
</protein>
<dbReference type="AlphaFoldDB" id="A0A6P1ZIC1"/>
<organism evidence="4 5">
    <name type="scientific">Oceanidesulfovibrio marinus</name>
    <dbReference type="NCBI Taxonomy" id="370038"/>
    <lineage>
        <taxon>Bacteria</taxon>
        <taxon>Pseudomonadati</taxon>
        <taxon>Thermodesulfobacteriota</taxon>
        <taxon>Desulfovibrionia</taxon>
        <taxon>Desulfovibrionales</taxon>
        <taxon>Desulfovibrionaceae</taxon>
        <taxon>Oceanidesulfovibrio</taxon>
    </lineage>
</organism>
<gene>
    <name evidence="4" type="ORF">DQK91_12080</name>
    <name evidence="3" type="ORF">E8L03_02675</name>
</gene>
<feature type="signal peptide" evidence="2">
    <location>
        <begin position="1"/>
        <end position="23"/>
    </location>
</feature>
<feature type="chain" id="PRO_5030159398" evidence="2">
    <location>
        <begin position="24"/>
        <end position="200"/>
    </location>
</feature>
<evidence type="ECO:0000256" key="2">
    <source>
        <dbReference type="SAM" id="SignalP"/>
    </source>
</evidence>
<feature type="region of interest" description="Disordered" evidence="1">
    <location>
        <begin position="168"/>
        <end position="190"/>
    </location>
</feature>
<dbReference type="RefSeq" id="WP_144305617.1">
    <property type="nucleotide sequence ID" value="NZ_CP039543.1"/>
</dbReference>
<evidence type="ECO:0000256" key="1">
    <source>
        <dbReference type="SAM" id="MobiDB-lite"/>
    </source>
</evidence>
<evidence type="ECO:0000313" key="6">
    <source>
        <dbReference type="Proteomes" id="UP000503251"/>
    </source>
</evidence>
<proteinExistence type="predicted"/>
<evidence type="ECO:0000313" key="3">
    <source>
        <dbReference type="EMBL" id="QJT07896.1"/>
    </source>
</evidence>
<sequence>MRKPTMFLIVLSLLVLCSAPAFAAGNTTVIKDNFDLRLGFQGYPWGVSPENLEGFRKIGTKNNADFYICPCVTYLLEDVTVPRVVYGFVNDQLYGVFIDIDKDDVFDKVLKYITKKFGKPEVKEEANEHVHRWNVGEVKIKLKDDLATGKRKLSLYYSPLSRTVKLSPFRKSGPEDEPQPMNWTPPMKPQKPVAIPLLSF</sequence>
<keyword evidence="6" id="KW-1185">Reference proteome</keyword>
<evidence type="ECO:0000313" key="5">
    <source>
        <dbReference type="Proteomes" id="UP000434052"/>
    </source>
</evidence>
<name>A0A6P1ZIC1_9BACT</name>
<dbReference type="EMBL" id="QMIF01000007">
    <property type="protein sequence ID" value="TVM33396.1"/>
    <property type="molecule type" value="Genomic_DNA"/>
</dbReference>
<dbReference type="OrthoDB" id="5452211at2"/>
<dbReference type="Proteomes" id="UP000503251">
    <property type="component" value="Chromosome"/>
</dbReference>
<reference evidence="4 5" key="1">
    <citation type="submission" date="2018-06" db="EMBL/GenBank/DDBJ databases">
        <title>Complete genome of Desulfovibrio marinus P48SEP.</title>
        <authorList>
            <person name="Crispim J.S."/>
            <person name="Vidigal P.M.P."/>
            <person name="Silva L.C.F."/>
            <person name="Araujo L.C."/>
            <person name="Laguardia C.N."/>
            <person name="Dias R.S."/>
            <person name="Sousa M.P."/>
            <person name="Paula S.O."/>
            <person name="Silva C."/>
        </authorList>
    </citation>
    <scope>NUCLEOTIDE SEQUENCE [LARGE SCALE GENOMIC DNA]</scope>
    <source>
        <strain evidence="4 5">P48SEP</strain>
    </source>
</reference>
<dbReference type="EMBL" id="CP039543">
    <property type="protein sequence ID" value="QJT07896.1"/>
    <property type="molecule type" value="Genomic_DNA"/>
</dbReference>
<accession>A0A6P1ZIC1</accession>
<reference evidence="3 6" key="2">
    <citation type="submission" date="2019-04" db="EMBL/GenBank/DDBJ databases">
        <title>Isolation and culture of sulfate reducing bacteria from the cold seep of the South China Sea.</title>
        <authorList>
            <person name="Sun C."/>
            <person name="Liu R."/>
        </authorList>
    </citation>
    <scope>NUCLEOTIDE SEQUENCE [LARGE SCALE GENOMIC DNA]</scope>
    <source>
        <strain evidence="3 6">CS1</strain>
    </source>
</reference>
<dbReference type="Proteomes" id="UP000434052">
    <property type="component" value="Unassembled WGS sequence"/>
</dbReference>
<evidence type="ECO:0000313" key="4">
    <source>
        <dbReference type="EMBL" id="TVM33396.1"/>
    </source>
</evidence>
<keyword evidence="2" id="KW-0732">Signal</keyword>